<evidence type="ECO:0000256" key="6">
    <source>
        <dbReference type="ARBA" id="ARBA00012912"/>
    </source>
</evidence>
<name>A0ABP5XJU4_9ACTN</name>
<evidence type="ECO:0000256" key="1">
    <source>
        <dbReference type="ARBA" id="ARBA00001750"/>
    </source>
</evidence>
<proteinExistence type="inferred from homology"/>
<evidence type="ECO:0000256" key="9">
    <source>
        <dbReference type="ARBA" id="ARBA00022898"/>
    </source>
</evidence>
<gene>
    <name evidence="17" type="primary">gabT</name>
    <name evidence="17" type="ORF">GCM10010405_47910</name>
</gene>
<sequence length="450" mass="47561">MTELSGGPSLPQERRVVTAIPGPKSQELMARKQATVAGGVGATLPVFAARAGGGVLEDVDGNSFIDLGSGIAVTSVGNSAQAVVRRATAQLERFTHTCAMVTPYELYVEVCEELARLTPGDHEKKSALFNSGAEAVENAVKIARSYTKRQAVVVFDHAYHGRTNLTMALTAKNMPYKHGFGPFAPEIYRVPVAYPFRWPTGPENCAEEAAKEAIDRIVKQVGAENVAAILIEPILGEGGFIEPAKGFLPAIRQFAADNGIVFIADEIQSGFCRTGQWFACEDEGIVPDLITTAKGIAGGLPLAAVTGRAEIMDSVHGGGLGGTYGGNPVACAAALGAIETMRELDLNAKARRIEEIMKGRLTALREKFDVIGDIRGRGGMIAIELVEPGTKEPDAKTTAAVARHCHQAGVLVLTAGTYGNVLRFLPPLVIGEDLLNEGLDVLEEAFAGLE</sequence>
<reference evidence="18" key="1">
    <citation type="journal article" date="2019" name="Int. J. Syst. Evol. Microbiol.">
        <title>The Global Catalogue of Microorganisms (GCM) 10K type strain sequencing project: providing services to taxonomists for standard genome sequencing and annotation.</title>
        <authorList>
            <consortium name="The Broad Institute Genomics Platform"/>
            <consortium name="The Broad Institute Genome Sequencing Center for Infectious Disease"/>
            <person name="Wu L."/>
            <person name="Ma J."/>
        </authorList>
    </citation>
    <scope>NUCLEOTIDE SEQUENCE [LARGE SCALE GENOMIC DNA]</scope>
    <source>
        <strain evidence="18">JCM 6305</strain>
    </source>
</reference>
<dbReference type="SUPFAM" id="SSF53383">
    <property type="entry name" value="PLP-dependent transferases"/>
    <property type="match status" value="1"/>
</dbReference>
<comment type="caution">
    <text evidence="17">The sequence shown here is derived from an EMBL/GenBank/DDBJ whole genome shotgun (WGS) entry which is preliminary data.</text>
</comment>
<dbReference type="NCBIfam" id="NF004714">
    <property type="entry name" value="PRK06058.1"/>
    <property type="match status" value="1"/>
</dbReference>
<keyword evidence="8" id="KW-0808">Transferase</keyword>
<dbReference type="Proteomes" id="UP001501638">
    <property type="component" value="Unassembled WGS sequence"/>
</dbReference>
<evidence type="ECO:0000256" key="3">
    <source>
        <dbReference type="ARBA" id="ARBA00005176"/>
    </source>
</evidence>
<evidence type="ECO:0000256" key="11">
    <source>
        <dbReference type="ARBA" id="ARBA00030204"/>
    </source>
</evidence>
<evidence type="ECO:0000256" key="5">
    <source>
        <dbReference type="ARBA" id="ARBA00012876"/>
    </source>
</evidence>
<comment type="catalytic activity">
    <reaction evidence="1">
        <text>(S)-3-amino-2-methylpropanoate + 2-oxoglutarate = 2-methyl-3-oxopropanoate + L-glutamate</text>
        <dbReference type="Rhea" id="RHEA:13993"/>
        <dbReference type="ChEBI" id="CHEBI:16810"/>
        <dbReference type="ChEBI" id="CHEBI:29985"/>
        <dbReference type="ChEBI" id="CHEBI:57700"/>
        <dbReference type="ChEBI" id="CHEBI:58655"/>
        <dbReference type="EC" id="2.6.1.22"/>
    </reaction>
</comment>
<dbReference type="EMBL" id="BAAASZ010000032">
    <property type="protein sequence ID" value="GAA2458066.1"/>
    <property type="molecule type" value="Genomic_DNA"/>
</dbReference>
<evidence type="ECO:0000256" key="2">
    <source>
        <dbReference type="ARBA" id="ARBA00001933"/>
    </source>
</evidence>
<dbReference type="InterPro" id="IPR015422">
    <property type="entry name" value="PyrdxlP-dep_Trfase_small"/>
</dbReference>
<evidence type="ECO:0000256" key="8">
    <source>
        <dbReference type="ARBA" id="ARBA00022679"/>
    </source>
</evidence>
<dbReference type="InterPro" id="IPR005814">
    <property type="entry name" value="Aminotrans_3"/>
</dbReference>
<comment type="cofactor">
    <cofactor evidence="2">
        <name>pyridoxal 5'-phosphate</name>
        <dbReference type="ChEBI" id="CHEBI:597326"/>
    </cofactor>
</comment>
<keyword evidence="7" id="KW-0032">Aminotransferase</keyword>
<evidence type="ECO:0000313" key="17">
    <source>
        <dbReference type="EMBL" id="GAA2458066.1"/>
    </source>
</evidence>
<dbReference type="EC" id="2.6.1.19" evidence="6"/>
<evidence type="ECO:0000256" key="10">
    <source>
        <dbReference type="ARBA" id="ARBA00029760"/>
    </source>
</evidence>
<dbReference type="RefSeq" id="WP_344327018.1">
    <property type="nucleotide sequence ID" value="NZ_BAAASZ010000032.1"/>
</dbReference>
<comment type="pathway">
    <text evidence="3">Amino-acid degradation; 4-aminobutanoate degradation.</text>
</comment>
<evidence type="ECO:0000256" key="7">
    <source>
        <dbReference type="ARBA" id="ARBA00022576"/>
    </source>
</evidence>
<keyword evidence="9 16" id="KW-0663">Pyridoxal phosphate</keyword>
<dbReference type="InterPro" id="IPR015424">
    <property type="entry name" value="PyrdxlP-dep_Trfase"/>
</dbReference>
<evidence type="ECO:0000313" key="18">
    <source>
        <dbReference type="Proteomes" id="UP001501638"/>
    </source>
</evidence>
<evidence type="ECO:0000256" key="4">
    <source>
        <dbReference type="ARBA" id="ARBA00008954"/>
    </source>
</evidence>
<dbReference type="InterPro" id="IPR015421">
    <property type="entry name" value="PyrdxlP-dep_Trfase_major"/>
</dbReference>
<dbReference type="PANTHER" id="PTHR11986">
    <property type="entry name" value="AMINOTRANSFERASE CLASS III"/>
    <property type="match status" value="1"/>
</dbReference>
<evidence type="ECO:0000256" key="14">
    <source>
        <dbReference type="ARBA" id="ARBA00048021"/>
    </source>
</evidence>
<dbReference type="CDD" id="cd00610">
    <property type="entry name" value="OAT_like"/>
    <property type="match status" value="1"/>
</dbReference>
<evidence type="ECO:0000256" key="15">
    <source>
        <dbReference type="ARBA" id="ARBA00050054"/>
    </source>
</evidence>
<dbReference type="NCBIfam" id="TIGR00700">
    <property type="entry name" value="GABAtrnsam"/>
    <property type="match status" value="1"/>
</dbReference>
<dbReference type="InterPro" id="IPR004632">
    <property type="entry name" value="4NH2But_aminotransferase_bac"/>
</dbReference>
<keyword evidence="18" id="KW-1185">Reference proteome</keyword>
<dbReference type="PROSITE" id="PS00600">
    <property type="entry name" value="AA_TRANSFER_CLASS_3"/>
    <property type="match status" value="1"/>
</dbReference>
<comment type="similarity">
    <text evidence="4 16">Belongs to the class-III pyridoxal-phosphate-dependent aminotransferase family.</text>
</comment>
<dbReference type="EC" id="2.6.1.22" evidence="5"/>
<comment type="catalytic activity">
    <reaction evidence="14">
        <text>4-aminobutanoate + 2-oxoglutarate = succinate semialdehyde + L-glutamate</text>
        <dbReference type="Rhea" id="RHEA:23352"/>
        <dbReference type="ChEBI" id="CHEBI:16810"/>
        <dbReference type="ChEBI" id="CHEBI:29985"/>
        <dbReference type="ChEBI" id="CHEBI:57706"/>
        <dbReference type="ChEBI" id="CHEBI:59888"/>
        <dbReference type="EC" id="2.6.1.19"/>
    </reaction>
</comment>
<dbReference type="InterPro" id="IPR049704">
    <property type="entry name" value="Aminotrans_3_PPA_site"/>
</dbReference>
<evidence type="ECO:0000256" key="16">
    <source>
        <dbReference type="RuleBase" id="RU003560"/>
    </source>
</evidence>
<dbReference type="Gene3D" id="3.90.1150.10">
    <property type="entry name" value="Aspartate Aminotransferase, domain 1"/>
    <property type="match status" value="1"/>
</dbReference>
<organism evidence="17 18">
    <name type="scientific">Streptomyces macrosporus</name>
    <dbReference type="NCBI Taxonomy" id="44032"/>
    <lineage>
        <taxon>Bacteria</taxon>
        <taxon>Bacillati</taxon>
        <taxon>Actinomycetota</taxon>
        <taxon>Actinomycetes</taxon>
        <taxon>Kitasatosporales</taxon>
        <taxon>Streptomycetaceae</taxon>
        <taxon>Streptomyces</taxon>
    </lineage>
</organism>
<dbReference type="PIRSF" id="PIRSF000521">
    <property type="entry name" value="Transaminase_4ab_Lys_Orn"/>
    <property type="match status" value="1"/>
</dbReference>
<dbReference type="Gene3D" id="3.40.640.10">
    <property type="entry name" value="Type I PLP-dependent aspartate aminotransferase-like (Major domain)"/>
    <property type="match status" value="1"/>
</dbReference>
<evidence type="ECO:0000256" key="12">
    <source>
        <dbReference type="ARBA" id="ARBA00030857"/>
    </source>
</evidence>
<accession>A0ABP5XJU4</accession>
<protein>
    <recommendedName>
        <fullName evidence="12">(S)-3-amino-2-methylpropionate transaminase</fullName>
        <ecNumber evidence="6">2.6.1.19</ecNumber>
        <ecNumber evidence="5">2.6.1.22</ecNumber>
    </recommendedName>
    <alternativeName>
        <fullName evidence="13">GABA aminotransferase</fullName>
    </alternativeName>
    <alternativeName>
        <fullName evidence="11">Gamma-amino-N-butyrate transaminase</fullName>
    </alternativeName>
    <alternativeName>
        <fullName evidence="15">Glutamate:succinic semialdehyde transaminase</fullName>
    </alternativeName>
    <alternativeName>
        <fullName evidence="10">L-AIBAT</fullName>
    </alternativeName>
</protein>
<evidence type="ECO:0000256" key="13">
    <source>
        <dbReference type="ARBA" id="ARBA00031787"/>
    </source>
</evidence>
<dbReference type="InterPro" id="IPR050103">
    <property type="entry name" value="Class-III_PLP-dep_AT"/>
</dbReference>
<dbReference type="Pfam" id="PF00202">
    <property type="entry name" value="Aminotran_3"/>
    <property type="match status" value="1"/>
</dbReference>